<dbReference type="InterPro" id="IPR007201">
    <property type="entry name" value="Mei2-like_Rrm_C"/>
</dbReference>
<accession>A0A9P4U3A4</accession>
<comment type="caution">
    <text evidence="4">The sequence shown here is derived from an EMBL/GenBank/DDBJ whole genome shotgun (WGS) entry which is preliminary data.</text>
</comment>
<sequence>MVSPAKKMRGEGSSPGSQGTDGSRYASPSTAPTMYSPAETRGDPHSANKLNHSDNLVRGMGFLNLSNSRQMQFDPPLEDPFTDGIAQSLPATAPEYQAGLRAQALEYMPATSFRTPIGNRSGISDLNVGSTPDGGTKSSRRLTLPIDMINASMSSNGVGSPLRQLQTGSGAALPSPLRQTHLGDEVFFTPHTRHAIGPSAVLQSPRTRQMPTWGNFTSNPDGTGPMTATRYLALENLDVTDADERDPRSKLPQFRATGVLSAAISMKKIPTGGLVFRFDDLKDAKDAYGATREMIGREFPDSWTLKYVKAASFHGTDSQRQFEGQINIKLYNDNMAELRSQSEGHLTQILTNFIHDCGEVVAWRLQPAREDFPDRMMMRVEMSACEASDSMLRLFGDRQPMNGQPGFELEILPLYTMAAGSTNSSPTHRRDSIEYYGFGTPGFANQGLLSPYSPIHHFGGASSKAQLTNRTQTQVDPERIRSGDDVRTTVMIRNIPNKLDAEEFRKILNQVVFGKYDFSYLRIDFQNLCNVGYAFVNFTQAEHIILLYEHIVHKPWNIFNSDKIAEMCYATIQGLDCCIDKFRNSSVMLEWHPHRPKLWYSENDGFELCGLEKPFPEPTNLQKLQRSKDNAAEIGLYPPRGLTGYRHENRHHVSMFDRGHPRAIEEEHRQTPSRALTMPSQFKHMSHHLQSGFGRGYYAFPPPGLPSPMSPPGFGMGPGMSPGYPQAGYRFPNPNFFPPGYNARTGSYSSMGLGLDY</sequence>
<proteinExistence type="predicted"/>
<dbReference type="Pfam" id="PF04059">
    <property type="entry name" value="RRM_2"/>
    <property type="match status" value="1"/>
</dbReference>
<dbReference type="AlphaFoldDB" id="A0A9P4U3A4"/>
<organism evidence="4 5">
    <name type="scientific">Tothia fuscella</name>
    <dbReference type="NCBI Taxonomy" id="1048955"/>
    <lineage>
        <taxon>Eukaryota</taxon>
        <taxon>Fungi</taxon>
        <taxon>Dikarya</taxon>
        <taxon>Ascomycota</taxon>
        <taxon>Pezizomycotina</taxon>
        <taxon>Dothideomycetes</taxon>
        <taxon>Pleosporomycetidae</taxon>
        <taxon>Venturiales</taxon>
        <taxon>Cylindrosympodiaceae</taxon>
        <taxon>Tothia</taxon>
    </lineage>
</organism>
<dbReference type="OrthoDB" id="417481at2759"/>
<evidence type="ECO:0000313" key="4">
    <source>
        <dbReference type="EMBL" id="KAF2434752.1"/>
    </source>
</evidence>
<dbReference type="Gene3D" id="3.30.70.330">
    <property type="match status" value="1"/>
</dbReference>
<dbReference type="PANTHER" id="PTHR23189">
    <property type="entry name" value="RNA RECOGNITION MOTIF-CONTAINING"/>
    <property type="match status" value="1"/>
</dbReference>
<dbReference type="SUPFAM" id="SSF54928">
    <property type="entry name" value="RNA-binding domain, RBD"/>
    <property type="match status" value="1"/>
</dbReference>
<gene>
    <name evidence="4" type="ORF">EJ08DRAFT_656977</name>
</gene>
<evidence type="ECO:0000313" key="5">
    <source>
        <dbReference type="Proteomes" id="UP000800235"/>
    </source>
</evidence>
<keyword evidence="5" id="KW-1185">Reference proteome</keyword>
<reference evidence="4" key="1">
    <citation type="journal article" date="2020" name="Stud. Mycol.">
        <title>101 Dothideomycetes genomes: a test case for predicting lifestyles and emergence of pathogens.</title>
        <authorList>
            <person name="Haridas S."/>
            <person name="Albert R."/>
            <person name="Binder M."/>
            <person name="Bloem J."/>
            <person name="Labutti K."/>
            <person name="Salamov A."/>
            <person name="Andreopoulos B."/>
            <person name="Baker S."/>
            <person name="Barry K."/>
            <person name="Bills G."/>
            <person name="Bluhm B."/>
            <person name="Cannon C."/>
            <person name="Castanera R."/>
            <person name="Culley D."/>
            <person name="Daum C."/>
            <person name="Ezra D."/>
            <person name="Gonzalez J."/>
            <person name="Henrissat B."/>
            <person name="Kuo A."/>
            <person name="Liang C."/>
            <person name="Lipzen A."/>
            <person name="Lutzoni F."/>
            <person name="Magnuson J."/>
            <person name="Mondo S."/>
            <person name="Nolan M."/>
            <person name="Ohm R."/>
            <person name="Pangilinan J."/>
            <person name="Park H.-J."/>
            <person name="Ramirez L."/>
            <person name="Alfaro M."/>
            <person name="Sun H."/>
            <person name="Tritt A."/>
            <person name="Yoshinaga Y."/>
            <person name="Zwiers L.-H."/>
            <person name="Turgeon B."/>
            <person name="Goodwin S."/>
            <person name="Spatafora J."/>
            <person name="Crous P."/>
            <person name="Grigoriev I."/>
        </authorList>
    </citation>
    <scope>NUCLEOTIDE SEQUENCE</scope>
    <source>
        <strain evidence="4">CBS 130266</strain>
    </source>
</reference>
<evidence type="ECO:0000256" key="1">
    <source>
        <dbReference type="ARBA" id="ARBA00022884"/>
    </source>
</evidence>
<dbReference type="EMBL" id="MU007015">
    <property type="protein sequence ID" value="KAF2434752.1"/>
    <property type="molecule type" value="Genomic_DNA"/>
</dbReference>
<keyword evidence="1" id="KW-0694">RNA-binding</keyword>
<name>A0A9P4U3A4_9PEZI</name>
<dbReference type="GO" id="GO:0003723">
    <property type="term" value="F:RNA binding"/>
    <property type="evidence" value="ECO:0007669"/>
    <property type="project" value="UniProtKB-KW"/>
</dbReference>
<feature type="domain" description="Mei2-like C-terminal RNA recognition motif" evidence="3">
    <location>
        <begin position="487"/>
        <end position="583"/>
    </location>
</feature>
<evidence type="ECO:0000259" key="3">
    <source>
        <dbReference type="Pfam" id="PF04059"/>
    </source>
</evidence>
<protein>
    <recommendedName>
        <fullName evidence="3">Mei2-like C-terminal RNA recognition motif domain-containing protein</fullName>
    </recommendedName>
</protein>
<dbReference type="Proteomes" id="UP000800235">
    <property type="component" value="Unassembled WGS sequence"/>
</dbReference>
<feature type="region of interest" description="Disordered" evidence="2">
    <location>
        <begin position="1"/>
        <end position="53"/>
    </location>
</feature>
<dbReference type="InterPro" id="IPR012677">
    <property type="entry name" value="Nucleotide-bd_a/b_plait_sf"/>
</dbReference>
<dbReference type="InterPro" id="IPR035979">
    <property type="entry name" value="RBD_domain_sf"/>
</dbReference>
<evidence type="ECO:0000256" key="2">
    <source>
        <dbReference type="SAM" id="MobiDB-lite"/>
    </source>
</evidence>
<feature type="compositionally biased region" description="Polar residues" evidence="2">
    <location>
        <begin position="14"/>
        <end position="33"/>
    </location>
</feature>